<reference evidence="1 2" key="1">
    <citation type="journal article" date="2015" name="Int. J. Syst. Evol. Microbiol.">
        <title>Erythrobacter atlanticus sp. nov., a bacterium from ocean sediment able to degrade polycyclic aromatic hydrocarbons.</title>
        <authorList>
            <person name="Zhuang L."/>
            <person name="Liu Y."/>
            <person name="Wang L."/>
            <person name="Wang W."/>
            <person name="Shao Z."/>
        </authorList>
    </citation>
    <scope>NUCLEOTIDE SEQUENCE [LARGE SCALE GENOMIC DNA]</scope>
    <source>
        <strain evidence="2">s21-N3</strain>
    </source>
</reference>
<dbReference type="Gene3D" id="3.90.550.10">
    <property type="entry name" value="Spore Coat Polysaccharide Biosynthesis Protein SpsA, Chain A"/>
    <property type="match status" value="1"/>
</dbReference>
<dbReference type="GO" id="GO:0016740">
    <property type="term" value="F:transferase activity"/>
    <property type="evidence" value="ECO:0007669"/>
    <property type="project" value="UniProtKB-KW"/>
</dbReference>
<dbReference type="STRING" id="1648404.CP97_01425"/>
<dbReference type="Pfam" id="PF13641">
    <property type="entry name" value="Glyco_tranf_2_3"/>
    <property type="match status" value="1"/>
</dbReference>
<dbReference type="SUPFAM" id="SSF53448">
    <property type="entry name" value="Nucleotide-diphospho-sugar transferases"/>
    <property type="match status" value="1"/>
</dbReference>
<dbReference type="KEGG" id="ery:CP97_01425"/>
<protein>
    <submittedName>
        <fullName evidence="1">Glycosyl transferase, family 2</fullName>
    </submittedName>
</protein>
<dbReference type="CDD" id="cd04186">
    <property type="entry name" value="GT_2_like_c"/>
    <property type="match status" value="1"/>
</dbReference>
<evidence type="ECO:0000313" key="2">
    <source>
        <dbReference type="Proteomes" id="UP000059113"/>
    </source>
</evidence>
<dbReference type="Proteomes" id="UP000059113">
    <property type="component" value="Chromosome"/>
</dbReference>
<name>A0A0H4V8R2_9SPHN</name>
<dbReference type="PATRIC" id="fig|1648404.4.peg.303"/>
<dbReference type="RefSeq" id="WP_048884481.1">
    <property type="nucleotide sequence ID" value="NZ_CP011310.1"/>
</dbReference>
<evidence type="ECO:0000313" key="1">
    <source>
        <dbReference type="EMBL" id="AKQ40997.1"/>
    </source>
</evidence>
<accession>A0A0H4V8R2</accession>
<sequence>MNSDSGPVEVTVIIVSYNTRELTLRAIETLLANAGAVAMKVIIWDNASKDGSADAIAARFPELELVRSEENLGFGKPHNILAKSIDTEWMLLLNSDTETHPDAVEDLLAFAQQHPDMGIYGGRTVFADGSLNPTSCWNRMTPWSIFCQAVGLSMMFKQSPVFNPEGIGGWQRDSVREVDLVTGCFFLLRTELWHELGGFKPNYFMYGEETDLCMRASKLGYRHMITPDAQIMHLGGASATHRDTRVVQVMRSKASLIRDHWESSMVPIGIGLLWLWIAIRRLASFVPGYDKGKAEVWRSVWRQRKDWLAGY</sequence>
<keyword evidence="1" id="KW-0808">Transferase</keyword>
<dbReference type="EMBL" id="CP011310">
    <property type="protein sequence ID" value="AKQ40997.1"/>
    <property type="molecule type" value="Genomic_DNA"/>
</dbReference>
<proteinExistence type="predicted"/>
<gene>
    <name evidence="1" type="ORF">CP97_01425</name>
</gene>
<organism evidence="1 2">
    <name type="scientific">Aurantiacibacter atlanticus</name>
    <dbReference type="NCBI Taxonomy" id="1648404"/>
    <lineage>
        <taxon>Bacteria</taxon>
        <taxon>Pseudomonadati</taxon>
        <taxon>Pseudomonadota</taxon>
        <taxon>Alphaproteobacteria</taxon>
        <taxon>Sphingomonadales</taxon>
        <taxon>Erythrobacteraceae</taxon>
        <taxon>Aurantiacibacter</taxon>
    </lineage>
</organism>
<dbReference type="InterPro" id="IPR029044">
    <property type="entry name" value="Nucleotide-diphossugar_trans"/>
</dbReference>
<dbReference type="OrthoDB" id="9771846at2"/>
<reference evidence="2" key="2">
    <citation type="submission" date="2015-04" db="EMBL/GenBank/DDBJ databases">
        <title>The complete genome sequence of Erythrobacter sp. s21-N3.</title>
        <authorList>
            <person name="Zhuang L."/>
            <person name="Liu Y."/>
            <person name="Shao Z."/>
        </authorList>
    </citation>
    <scope>NUCLEOTIDE SEQUENCE [LARGE SCALE GENOMIC DNA]</scope>
    <source>
        <strain evidence="2">s21-N3</strain>
    </source>
</reference>
<dbReference type="AlphaFoldDB" id="A0A0H4V8R2"/>
<dbReference type="PANTHER" id="PTHR43179:SF7">
    <property type="entry name" value="RHAMNOSYLTRANSFERASE WBBL"/>
    <property type="match status" value="1"/>
</dbReference>
<dbReference type="PANTHER" id="PTHR43179">
    <property type="entry name" value="RHAMNOSYLTRANSFERASE WBBL"/>
    <property type="match status" value="1"/>
</dbReference>
<keyword evidence="2" id="KW-1185">Reference proteome</keyword>